<comment type="similarity">
    <text evidence="1">Belongs to the FLX family.</text>
</comment>
<dbReference type="AlphaFoldDB" id="A0A6A4NUJ9"/>
<dbReference type="PANTHER" id="PTHR33405:SF4">
    <property type="entry name" value="PROTEIN FLX-LIKE 2"/>
    <property type="match status" value="1"/>
</dbReference>
<evidence type="ECO:0000313" key="8">
    <source>
        <dbReference type="EMBL" id="KAE9590288.1"/>
    </source>
</evidence>
<keyword evidence="5" id="KW-0287">Flowering</keyword>
<organism evidence="8 9">
    <name type="scientific">Lupinus albus</name>
    <name type="common">White lupine</name>
    <name type="synonym">Lupinus termis</name>
    <dbReference type="NCBI Taxonomy" id="3870"/>
    <lineage>
        <taxon>Eukaryota</taxon>
        <taxon>Viridiplantae</taxon>
        <taxon>Streptophyta</taxon>
        <taxon>Embryophyta</taxon>
        <taxon>Tracheophyta</taxon>
        <taxon>Spermatophyta</taxon>
        <taxon>Magnoliopsida</taxon>
        <taxon>eudicotyledons</taxon>
        <taxon>Gunneridae</taxon>
        <taxon>Pentapetalae</taxon>
        <taxon>rosids</taxon>
        <taxon>fabids</taxon>
        <taxon>Fabales</taxon>
        <taxon>Fabaceae</taxon>
        <taxon>Papilionoideae</taxon>
        <taxon>50 kb inversion clade</taxon>
        <taxon>genistoids sensu lato</taxon>
        <taxon>core genistoids</taxon>
        <taxon>Genisteae</taxon>
        <taxon>Lupinus</taxon>
    </lineage>
</organism>
<sequence length="209" mass="22773">MKNKLYSDHLESLQVMEKNYASMSRELEKLEQNLQKLLMLIKKSSEPYGGILGNNENEASGLPLGQNAYDHGMCTRPQSRWWQCYYNCGWNSTVPASVSTGYNAPRAPVYDASSGSSYDAQRSTSYDVVIGSAYNAHRVAIFYAHRTTGYNPPKSRSGSDPHKGGQGYDASRAVNYDAQSRGAAGPHGHAPPVNSTAYGSITPPARGRG</sequence>
<evidence type="ECO:0000313" key="9">
    <source>
        <dbReference type="Proteomes" id="UP000447434"/>
    </source>
</evidence>
<feature type="coiled-coil region" evidence="6">
    <location>
        <begin position="13"/>
        <end position="40"/>
    </location>
</feature>
<accession>A0A6A4NUJ9</accession>
<evidence type="ECO:0000256" key="1">
    <source>
        <dbReference type="ARBA" id="ARBA00005405"/>
    </source>
</evidence>
<dbReference type="EMBL" id="WOCE01000021">
    <property type="protein sequence ID" value="KAE9590288.1"/>
    <property type="molecule type" value="Genomic_DNA"/>
</dbReference>
<evidence type="ECO:0000256" key="2">
    <source>
        <dbReference type="ARBA" id="ARBA00022473"/>
    </source>
</evidence>
<feature type="region of interest" description="Disordered" evidence="7">
    <location>
        <begin position="148"/>
        <end position="209"/>
    </location>
</feature>
<keyword evidence="3" id="KW-0221">Differentiation</keyword>
<proteinExistence type="inferred from homology"/>
<dbReference type="Proteomes" id="UP000447434">
    <property type="component" value="Chromosome 21"/>
</dbReference>
<evidence type="ECO:0000256" key="5">
    <source>
        <dbReference type="ARBA" id="ARBA00023089"/>
    </source>
</evidence>
<gene>
    <name evidence="8" type="ORF">Lalb_Chr21g0318031</name>
</gene>
<dbReference type="GO" id="GO:0030154">
    <property type="term" value="P:cell differentiation"/>
    <property type="evidence" value="ECO:0007669"/>
    <property type="project" value="UniProtKB-KW"/>
</dbReference>
<evidence type="ECO:0000256" key="7">
    <source>
        <dbReference type="SAM" id="MobiDB-lite"/>
    </source>
</evidence>
<reference evidence="9" key="1">
    <citation type="journal article" date="2020" name="Nat. Commun.">
        <title>Genome sequence of the cluster root forming white lupin.</title>
        <authorList>
            <person name="Hufnagel B."/>
            <person name="Marques A."/>
            <person name="Soriano A."/>
            <person name="Marques L."/>
            <person name="Divol F."/>
            <person name="Doumas P."/>
            <person name="Sallet E."/>
            <person name="Mancinotti D."/>
            <person name="Carrere S."/>
            <person name="Marande W."/>
            <person name="Arribat S."/>
            <person name="Keller J."/>
            <person name="Huneau C."/>
            <person name="Blein T."/>
            <person name="Aime D."/>
            <person name="Laguerre M."/>
            <person name="Taylor J."/>
            <person name="Schubert V."/>
            <person name="Nelson M."/>
            <person name="Geu-Flores F."/>
            <person name="Crespi M."/>
            <person name="Gallardo-Guerrero K."/>
            <person name="Delaux P.-M."/>
            <person name="Salse J."/>
            <person name="Berges H."/>
            <person name="Guyot R."/>
            <person name="Gouzy J."/>
            <person name="Peret B."/>
        </authorList>
    </citation>
    <scope>NUCLEOTIDE SEQUENCE [LARGE SCALE GENOMIC DNA]</scope>
    <source>
        <strain evidence="9">cv. Amiga</strain>
    </source>
</reference>
<keyword evidence="2" id="KW-0217">Developmental protein</keyword>
<evidence type="ECO:0000256" key="3">
    <source>
        <dbReference type="ARBA" id="ARBA00022782"/>
    </source>
</evidence>
<keyword evidence="4 6" id="KW-0175">Coiled coil</keyword>
<dbReference type="OrthoDB" id="1911379at2759"/>
<dbReference type="GO" id="GO:0009908">
    <property type="term" value="P:flower development"/>
    <property type="evidence" value="ECO:0007669"/>
    <property type="project" value="UniProtKB-KW"/>
</dbReference>
<keyword evidence="9" id="KW-1185">Reference proteome</keyword>
<dbReference type="PANTHER" id="PTHR33405">
    <property type="entry name" value="PROTEIN FLX-LIKE 2"/>
    <property type="match status" value="1"/>
</dbReference>
<name>A0A6A4NUJ9_LUPAL</name>
<protein>
    <submittedName>
        <fullName evidence="8">Uncharacterized protein</fullName>
    </submittedName>
</protein>
<evidence type="ECO:0000256" key="4">
    <source>
        <dbReference type="ARBA" id="ARBA00023054"/>
    </source>
</evidence>
<evidence type="ECO:0000256" key="6">
    <source>
        <dbReference type="SAM" id="Coils"/>
    </source>
</evidence>
<dbReference type="InterPro" id="IPR040353">
    <property type="entry name" value="FLX/FLX-like"/>
</dbReference>
<comment type="caution">
    <text evidence="8">The sequence shown here is derived from an EMBL/GenBank/DDBJ whole genome shotgun (WGS) entry which is preliminary data.</text>
</comment>